<sequence>MATLDETCPRANRTNHPDVRNETNCDAPGERRAYTTFWPARPKTFIEVERGFQNGYLIAVNEPAATPFSSSLETIFIEMTMGWPSLHAYHSPSGEREPCVPTQGSKESPRGPIHSLVQFTTPVPIIRGHCPGELVFRALLEVKPRK</sequence>
<reference evidence="2" key="1">
    <citation type="submission" date="2021-10" db="EMBL/GenBank/DDBJ databases">
        <title>Melipona bicolor Genome sequencing and assembly.</title>
        <authorList>
            <person name="Araujo N.S."/>
            <person name="Arias M.C."/>
        </authorList>
    </citation>
    <scope>NUCLEOTIDE SEQUENCE</scope>
    <source>
        <strain evidence="2">USP_2M_L1-L4_2017</strain>
        <tissue evidence="2">Whole body</tissue>
    </source>
</reference>
<dbReference type="AlphaFoldDB" id="A0AA40KV90"/>
<keyword evidence="3" id="KW-1185">Reference proteome</keyword>
<feature type="compositionally biased region" description="Basic and acidic residues" evidence="1">
    <location>
        <begin position="15"/>
        <end position="27"/>
    </location>
</feature>
<feature type="region of interest" description="Disordered" evidence="1">
    <location>
        <begin position="1"/>
        <end position="27"/>
    </location>
</feature>
<gene>
    <name evidence="2" type="ORF">K0M31_011995</name>
</gene>
<organism evidence="2 3">
    <name type="scientific">Melipona bicolor</name>
    <dbReference type="NCBI Taxonomy" id="60889"/>
    <lineage>
        <taxon>Eukaryota</taxon>
        <taxon>Metazoa</taxon>
        <taxon>Ecdysozoa</taxon>
        <taxon>Arthropoda</taxon>
        <taxon>Hexapoda</taxon>
        <taxon>Insecta</taxon>
        <taxon>Pterygota</taxon>
        <taxon>Neoptera</taxon>
        <taxon>Endopterygota</taxon>
        <taxon>Hymenoptera</taxon>
        <taxon>Apocrita</taxon>
        <taxon>Aculeata</taxon>
        <taxon>Apoidea</taxon>
        <taxon>Anthophila</taxon>
        <taxon>Apidae</taxon>
        <taxon>Melipona</taxon>
    </lineage>
</organism>
<evidence type="ECO:0000313" key="3">
    <source>
        <dbReference type="Proteomes" id="UP001177670"/>
    </source>
</evidence>
<evidence type="ECO:0000313" key="2">
    <source>
        <dbReference type="EMBL" id="KAK1134213.1"/>
    </source>
</evidence>
<accession>A0AA40KV90</accession>
<dbReference type="Proteomes" id="UP001177670">
    <property type="component" value="Unassembled WGS sequence"/>
</dbReference>
<name>A0AA40KV90_9HYME</name>
<comment type="caution">
    <text evidence="2">The sequence shown here is derived from an EMBL/GenBank/DDBJ whole genome shotgun (WGS) entry which is preliminary data.</text>
</comment>
<dbReference type="EMBL" id="JAHYIQ010000003">
    <property type="protein sequence ID" value="KAK1134213.1"/>
    <property type="molecule type" value="Genomic_DNA"/>
</dbReference>
<evidence type="ECO:0000256" key="1">
    <source>
        <dbReference type="SAM" id="MobiDB-lite"/>
    </source>
</evidence>
<feature type="region of interest" description="Disordered" evidence="1">
    <location>
        <begin position="91"/>
        <end position="112"/>
    </location>
</feature>
<protein>
    <submittedName>
        <fullName evidence="2">Uncharacterized protein</fullName>
    </submittedName>
</protein>
<proteinExistence type="predicted"/>